<evidence type="ECO:0000256" key="1">
    <source>
        <dbReference type="SAM" id="MobiDB-lite"/>
    </source>
</evidence>
<keyword evidence="2" id="KW-0812">Transmembrane</keyword>
<dbReference type="RefSeq" id="WP_034564050.1">
    <property type="nucleotide sequence ID" value="NZ_CAMCCI010000043.1"/>
</dbReference>
<gene>
    <name evidence="3" type="ORF">LS79_006215</name>
</gene>
<evidence type="ECO:0000313" key="3">
    <source>
        <dbReference type="EMBL" id="TLE10388.1"/>
    </source>
</evidence>
<evidence type="ECO:0000256" key="2">
    <source>
        <dbReference type="SAM" id="Phobius"/>
    </source>
</evidence>
<protein>
    <submittedName>
        <fullName evidence="3">Uncharacterized protein</fullName>
    </submittedName>
</protein>
<evidence type="ECO:0000313" key="4">
    <source>
        <dbReference type="Proteomes" id="UP000029857"/>
    </source>
</evidence>
<sequence>MQDSKNDTLPSDINTQENNDMSPQDSNIESLRDIESIQEDSFNSQVDSVMESNDLNNIDLDTNQNDIDDNAPQDILNDIVLDSRDSTQIIESMPDNIAFNNEVINELESQAQQENTDINEAIESNIINNLNETQNDSNTDLLHEANVPHDLKEEILESNTTQISKDSHNTQEMKQESIKENREEIHTEELNKEDLFDNIILQKSHNEIKPKTYKWQYLVYSKRVFISLVCIAFVVSSYAVYLFFGSTSLEVLWDLHKTRNTLRLEVEQSRLDNATLQRDVLELRALEPK</sequence>
<keyword evidence="2" id="KW-1133">Transmembrane helix</keyword>
<keyword evidence="2" id="KW-0472">Membrane</keyword>
<feature type="transmembrane region" description="Helical" evidence="2">
    <location>
        <begin position="224"/>
        <end position="244"/>
    </location>
</feature>
<feature type="region of interest" description="Disordered" evidence="1">
    <location>
        <begin position="1"/>
        <end position="27"/>
    </location>
</feature>
<accession>A0A4U8U8Q3</accession>
<name>A0A4U8U8Q3_9HELI</name>
<feature type="compositionally biased region" description="Polar residues" evidence="1">
    <location>
        <begin position="7"/>
        <end position="27"/>
    </location>
</feature>
<organism evidence="3 4">
    <name type="scientific">Helicobacter bilis</name>
    <dbReference type="NCBI Taxonomy" id="37372"/>
    <lineage>
        <taxon>Bacteria</taxon>
        <taxon>Pseudomonadati</taxon>
        <taxon>Campylobacterota</taxon>
        <taxon>Epsilonproteobacteria</taxon>
        <taxon>Campylobacterales</taxon>
        <taxon>Helicobacteraceae</taxon>
        <taxon>Helicobacter</taxon>
    </lineage>
</organism>
<reference evidence="3 4" key="1">
    <citation type="journal article" date="2014" name="Genome Announc.">
        <title>Draft genome sequences of eight enterohepatic helicobacter species isolated from both laboratory and wild rodents.</title>
        <authorList>
            <person name="Sheh A."/>
            <person name="Shen Z."/>
            <person name="Fox J.G."/>
        </authorList>
    </citation>
    <scope>NUCLEOTIDE SEQUENCE [LARGE SCALE GENOMIC DNA]</scope>
    <source>
        <strain evidence="3 4">ATCC 49320</strain>
    </source>
</reference>
<proteinExistence type="predicted"/>
<dbReference type="Proteomes" id="UP000029857">
    <property type="component" value="Unassembled WGS sequence"/>
</dbReference>
<dbReference type="EMBL" id="JRPJ02000018">
    <property type="protein sequence ID" value="TLE10388.1"/>
    <property type="molecule type" value="Genomic_DNA"/>
</dbReference>
<comment type="caution">
    <text evidence="3">The sequence shown here is derived from an EMBL/GenBank/DDBJ whole genome shotgun (WGS) entry which is preliminary data.</text>
</comment>
<dbReference type="AlphaFoldDB" id="A0A4U8U8Q3"/>